<keyword evidence="1" id="KW-0732">Signal</keyword>
<keyword evidence="3" id="KW-1185">Reference proteome</keyword>
<feature type="signal peptide" evidence="1">
    <location>
        <begin position="1"/>
        <end position="24"/>
    </location>
</feature>
<proteinExistence type="predicted"/>
<dbReference type="EMBL" id="RAPN01000001">
    <property type="protein sequence ID" value="RKD90001.1"/>
    <property type="molecule type" value="Genomic_DNA"/>
</dbReference>
<organism evidence="2 3">
    <name type="scientific">Mangrovibacterium diazotrophicum</name>
    <dbReference type="NCBI Taxonomy" id="1261403"/>
    <lineage>
        <taxon>Bacteria</taxon>
        <taxon>Pseudomonadati</taxon>
        <taxon>Bacteroidota</taxon>
        <taxon>Bacteroidia</taxon>
        <taxon>Marinilabiliales</taxon>
        <taxon>Prolixibacteraceae</taxon>
        <taxon>Mangrovibacterium</taxon>
    </lineage>
</organism>
<accession>A0A419W3D7</accession>
<dbReference type="Proteomes" id="UP000283387">
    <property type="component" value="Unassembled WGS sequence"/>
</dbReference>
<sequence>MKAIATHLVHGLVLSILALNLALAQESEPVKNWKLNYGSKGFEIKSTDGNYKLQFQSRFQFRFAYPYDSDPVAIEDFNADSNPVFKLNRARLKVGGNAYKPWLKFYWEYDLGKSYLLDYRVMVEPWEGLKLKVGQWKVEYSRERHISSGDQQLMDRSIINQAFTVDRQQGVEIYGRLRDHGAVDFNYWLAALTGTGRGNTANDDRHLMYFGRVQWNLLGEDIGFESSDLDFRQKPAAIIAVAGVTNRSPYTRFSSSGGGSLEGFDEEENGQYRVKQVNFETAFAYNGFAWQSEYHLKDITDKRNNDASTSLRGFYVQAGYLAAAALDWWPEPLEIAARYARYTPDTDLDHTFESEKSLAFNWFFREHKNKLTMEFSQFRYELANNASGDEFRFRLQWDISF</sequence>
<dbReference type="InterPro" id="IPR010870">
    <property type="entry name" value="Porin_O/P"/>
</dbReference>
<name>A0A419W3D7_9BACT</name>
<dbReference type="InterPro" id="IPR023614">
    <property type="entry name" value="Porin_dom_sf"/>
</dbReference>
<reference evidence="2 3" key="1">
    <citation type="submission" date="2018-09" db="EMBL/GenBank/DDBJ databases">
        <title>Genomic Encyclopedia of Archaeal and Bacterial Type Strains, Phase II (KMG-II): from individual species to whole genera.</title>
        <authorList>
            <person name="Goeker M."/>
        </authorList>
    </citation>
    <scope>NUCLEOTIDE SEQUENCE [LARGE SCALE GENOMIC DNA]</scope>
    <source>
        <strain evidence="2 3">DSM 27148</strain>
    </source>
</reference>
<protein>
    <submittedName>
        <fullName evidence="2">Phosphate-selective porin</fullName>
    </submittedName>
</protein>
<comment type="caution">
    <text evidence="2">The sequence shown here is derived from an EMBL/GenBank/DDBJ whole genome shotgun (WGS) entry which is preliminary data.</text>
</comment>
<gene>
    <name evidence="2" type="ORF">BC643_0337</name>
</gene>
<feature type="chain" id="PRO_5019550431" evidence="1">
    <location>
        <begin position="25"/>
        <end position="401"/>
    </location>
</feature>
<dbReference type="Pfam" id="PF07396">
    <property type="entry name" value="Porin_O_P"/>
    <property type="match status" value="1"/>
</dbReference>
<dbReference type="AlphaFoldDB" id="A0A419W3D7"/>
<dbReference type="Gene3D" id="2.40.160.10">
    <property type="entry name" value="Porin"/>
    <property type="match status" value="1"/>
</dbReference>
<dbReference type="OrthoDB" id="5442696at2"/>
<dbReference type="RefSeq" id="WP_120271440.1">
    <property type="nucleotide sequence ID" value="NZ_RAPN01000001.1"/>
</dbReference>
<evidence type="ECO:0000313" key="3">
    <source>
        <dbReference type="Proteomes" id="UP000283387"/>
    </source>
</evidence>
<evidence type="ECO:0000256" key="1">
    <source>
        <dbReference type="SAM" id="SignalP"/>
    </source>
</evidence>
<evidence type="ECO:0000313" key="2">
    <source>
        <dbReference type="EMBL" id="RKD90001.1"/>
    </source>
</evidence>